<evidence type="ECO:0000313" key="1">
    <source>
        <dbReference type="EMBL" id="SYX82647.1"/>
    </source>
</evidence>
<dbReference type="NCBIfam" id="TIGR04019">
    <property type="entry name" value="B_thiol_YtxJ"/>
    <property type="match status" value="1"/>
</dbReference>
<dbReference type="InterPro" id="IPR036249">
    <property type="entry name" value="Thioredoxin-like_sf"/>
</dbReference>
<dbReference type="InterPro" id="IPR022551">
    <property type="entry name" value="BrxC"/>
</dbReference>
<dbReference type="Proteomes" id="UP000304148">
    <property type="component" value="Chromosome"/>
</dbReference>
<dbReference type="Pfam" id="PF11009">
    <property type="entry name" value="BrxC"/>
    <property type="match status" value="1"/>
</dbReference>
<name>A0A383R679_PAEAL</name>
<dbReference type="Gene3D" id="3.40.30.10">
    <property type="entry name" value="Glutaredoxin"/>
    <property type="match status" value="1"/>
</dbReference>
<dbReference type="EMBL" id="LS992241">
    <property type="protein sequence ID" value="SYX82647.1"/>
    <property type="molecule type" value="Genomic_DNA"/>
</dbReference>
<accession>A0A383R679</accession>
<gene>
    <name evidence="1" type="ORF">PBLR_11069</name>
</gene>
<sequence>MEAVTTMEALESLIERSKEQTVVLFKHSTRCPISAHADEEMVKVAEDFEPQGIAIGRILVVENRDVSLACADMLSIKHESPQVIVLRDGEPAWNESHHAIRYDKLESVLGQ</sequence>
<evidence type="ECO:0000313" key="2">
    <source>
        <dbReference type="Proteomes" id="UP000304148"/>
    </source>
</evidence>
<proteinExistence type="predicted"/>
<protein>
    <submittedName>
        <fullName evidence="1">Bacillithiol system protein</fullName>
    </submittedName>
</protein>
<dbReference type="AlphaFoldDB" id="A0A383R679"/>
<organism evidence="1 2">
    <name type="scientific">Paenibacillus alvei</name>
    <name type="common">Bacillus alvei</name>
    <dbReference type="NCBI Taxonomy" id="44250"/>
    <lineage>
        <taxon>Bacteria</taxon>
        <taxon>Bacillati</taxon>
        <taxon>Bacillota</taxon>
        <taxon>Bacilli</taxon>
        <taxon>Bacillales</taxon>
        <taxon>Paenibacillaceae</taxon>
        <taxon>Paenibacillus</taxon>
    </lineage>
</organism>
<reference evidence="2" key="1">
    <citation type="submission" date="2018-08" db="EMBL/GenBank/DDBJ databases">
        <authorList>
            <person name="Chevrot R."/>
        </authorList>
    </citation>
    <scope>NUCLEOTIDE SEQUENCE [LARGE SCALE GENOMIC DNA]</scope>
</reference>
<dbReference type="SUPFAM" id="SSF52833">
    <property type="entry name" value="Thioredoxin-like"/>
    <property type="match status" value="1"/>
</dbReference>
<dbReference type="RefSeq" id="WP_138184939.1">
    <property type="nucleotide sequence ID" value="NZ_LS992241.1"/>
</dbReference>